<dbReference type="InterPro" id="IPR007695">
    <property type="entry name" value="DNA_mismatch_repair_MutS-lik_N"/>
</dbReference>
<dbReference type="Proteomes" id="UP001357485">
    <property type="component" value="Unassembled WGS sequence"/>
</dbReference>
<dbReference type="Pfam" id="PF01624">
    <property type="entry name" value="MutS_I"/>
    <property type="match status" value="1"/>
</dbReference>
<name>A0ABR0LK82_9PEZI</name>
<comment type="caution">
    <text evidence="3">The sequence shown here is derived from an EMBL/GenBank/DDBJ whole genome shotgun (WGS) entry which is preliminary data.</text>
</comment>
<dbReference type="InterPro" id="IPR007860">
    <property type="entry name" value="DNA_mmatch_repair_MutS_con_dom"/>
</dbReference>
<dbReference type="EMBL" id="JAVRRA010018489">
    <property type="protein sequence ID" value="KAK5188182.1"/>
    <property type="molecule type" value="Genomic_DNA"/>
</dbReference>
<dbReference type="SUPFAM" id="SSF53150">
    <property type="entry name" value="DNA repair protein MutS, domain II"/>
    <property type="match status" value="1"/>
</dbReference>
<evidence type="ECO:0000313" key="3">
    <source>
        <dbReference type="EMBL" id="KAK5188182.1"/>
    </source>
</evidence>
<evidence type="ECO:0000259" key="2">
    <source>
        <dbReference type="Pfam" id="PF05188"/>
    </source>
</evidence>
<accession>A0ABR0LK82</accession>
<dbReference type="Gene3D" id="3.30.420.110">
    <property type="entry name" value="MutS, connector domain"/>
    <property type="match status" value="1"/>
</dbReference>
<feature type="domain" description="DNA mismatch repair protein MutS connector" evidence="2">
    <location>
        <begin position="172"/>
        <end position="216"/>
    </location>
</feature>
<dbReference type="InterPro" id="IPR016151">
    <property type="entry name" value="DNA_mismatch_repair_MutS_N"/>
</dbReference>
<protein>
    <submittedName>
        <fullName evidence="3">MutS protein 1</fullName>
    </submittedName>
</protein>
<dbReference type="Pfam" id="PF05188">
    <property type="entry name" value="MutS_II"/>
    <property type="match status" value="1"/>
</dbReference>
<reference evidence="3 4" key="1">
    <citation type="submission" date="2023-08" db="EMBL/GenBank/DDBJ databases">
        <title>Black Yeasts Isolated from many extreme environments.</title>
        <authorList>
            <person name="Coleine C."/>
            <person name="Stajich J.E."/>
            <person name="Selbmann L."/>
        </authorList>
    </citation>
    <scope>NUCLEOTIDE SEQUENCE [LARGE SCALE GENOMIC DNA]</scope>
    <source>
        <strain evidence="3 4">CCFEE 536</strain>
    </source>
</reference>
<dbReference type="InterPro" id="IPR036678">
    <property type="entry name" value="MutS_con_dom_sf"/>
</dbReference>
<dbReference type="SUPFAM" id="SSF55271">
    <property type="entry name" value="DNA repair protein MutS, domain I"/>
    <property type="match status" value="1"/>
</dbReference>
<keyword evidence="4" id="KW-1185">Reference proteome</keyword>
<feature type="domain" description="DNA mismatch repair protein MutS-like N-terminal" evidence="1">
    <location>
        <begin position="19"/>
        <end position="126"/>
    </location>
</feature>
<feature type="non-terminal residue" evidence="3">
    <location>
        <position position="1"/>
    </location>
</feature>
<sequence>LGEDDVPAYPTVAQQALNNMRKFDKCVVLTRVGSFYELYFEHAEEYGPLLNLKVAQKKTKAGPVYMSGFPFFQLDRFLKILVQDLNKYVAISEEFPNDASEKVKFGGLDFDRKVTRVVTPGTLIDEKFMDPYENNYLLSIHTTSSTSQIDAQAVDPIEQPSASVQNTPPPKSVGLAWLDLSSGDFFTQCTDLASLSSIIARIGPREIILDRMMEDDRDLDLLTLLKADNHIIAYHQSAE</sequence>
<dbReference type="Gene3D" id="3.40.1170.10">
    <property type="entry name" value="DNA repair protein MutS, domain I"/>
    <property type="match status" value="1"/>
</dbReference>
<proteinExistence type="predicted"/>
<evidence type="ECO:0000313" key="4">
    <source>
        <dbReference type="Proteomes" id="UP001357485"/>
    </source>
</evidence>
<evidence type="ECO:0000259" key="1">
    <source>
        <dbReference type="Pfam" id="PF01624"/>
    </source>
</evidence>
<gene>
    <name evidence="3" type="primary">msh1_2</name>
    <name evidence="3" type="ORF">LTR16_008599</name>
</gene>
<feature type="non-terminal residue" evidence="3">
    <location>
        <position position="239"/>
    </location>
</feature>
<organism evidence="3 4">
    <name type="scientific">Cryomyces antarcticus</name>
    <dbReference type="NCBI Taxonomy" id="329879"/>
    <lineage>
        <taxon>Eukaryota</taxon>
        <taxon>Fungi</taxon>
        <taxon>Dikarya</taxon>
        <taxon>Ascomycota</taxon>
        <taxon>Pezizomycotina</taxon>
        <taxon>Dothideomycetes</taxon>
        <taxon>Dothideomycetes incertae sedis</taxon>
        <taxon>Cryomyces</taxon>
    </lineage>
</organism>